<evidence type="ECO:0000313" key="3">
    <source>
        <dbReference type="EMBL" id="KAJ1098732.1"/>
    </source>
</evidence>
<dbReference type="EMBL" id="JANPWB010000014">
    <property type="protein sequence ID" value="KAJ1098732.1"/>
    <property type="molecule type" value="Genomic_DNA"/>
</dbReference>
<evidence type="ECO:0000313" key="4">
    <source>
        <dbReference type="Proteomes" id="UP001066276"/>
    </source>
</evidence>
<dbReference type="AlphaFoldDB" id="A0AAV7M8A3"/>
<feature type="compositionally biased region" description="Pro residues" evidence="1">
    <location>
        <begin position="122"/>
        <end position="134"/>
    </location>
</feature>
<keyword evidence="4" id="KW-1185">Reference proteome</keyword>
<proteinExistence type="predicted"/>
<evidence type="ECO:0000256" key="1">
    <source>
        <dbReference type="SAM" id="MobiDB-lite"/>
    </source>
</evidence>
<evidence type="ECO:0000256" key="2">
    <source>
        <dbReference type="SAM" id="SignalP"/>
    </source>
</evidence>
<feature type="signal peptide" evidence="2">
    <location>
        <begin position="1"/>
        <end position="16"/>
    </location>
</feature>
<organism evidence="3 4">
    <name type="scientific">Pleurodeles waltl</name>
    <name type="common">Iberian ribbed newt</name>
    <dbReference type="NCBI Taxonomy" id="8319"/>
    <lineage>
        <taxon>Eukaryota</taxon>
        <taxon>Metazoa</taxon>
        <taxon>Chordata</taxon>
        <taxon>Craniata</taxon>
        <taxon>Vertebrata</taxon>
        <taxon>Euteleostomi</taxon>
        <taxon>Amphibia</taxon>
        <taxon>Batrachia</taxon>
        <taxon>Caudata</taxon>
        <taxon>Salamandroidea</taxon>
        <taxon>Salamandridae</taxon>
        <taxon>Pleurodelinae</taxon>
        <taxon>Pleurodeles</taxon>
    </lineage>
</organism>
<feature type="chain" id="PRO_5043440166" evidence="2">
    <location>
        <begin position="17"/>
        <end position="267"/>
    </location>
</feature>
<accession>A0AAV7M8A3</accession>
<dbReference type="Proteomes" id="UP001066276">
    <property type="component" value="Chromosome 10"/>
</dbReference>
<name>A0AAV7M8A3_PLEWA</name>
<sequence>MGPLSLLVLALASSSSAPEAVVVLSSAGRIHHRVTADPLHQMIGRVQQRLPSPYGVLPGPVQGPRSLCRSRLENLLPSTGHRLGPKSWALFPDRRSPIFKWAVSSTAGVKRAPRVSPQCSSGPPPVPPRSPLPPATSHRLFRRRRSTRAPGFRAELRRTPRPIPLRHAGVLQGTKFWLRRFPPGQAIPVCVDCPAGPREELYVRILWQAPSEPFDYAPDILAGFPKAIAARFFLACSYQLRDVVVFNVLHLGLKCHNTGITQRKFAD</sequence>
<keyword evidence="2" id="KW-0732">Signal</keyword>
<protein>
    <submittedName>
        <fullName evidence="3">Uncharacterized protein</fullName>
    </submittedName>
</protein>
<gene>
    <name evidence="3" type="ORF">NDU88_003839</name>
</gene>
<comment type="caution">
    <text evidence="3">The sequence shown here is derived from an EMBL/GenBank/DDBJ whole genome shotgun (WGS) entry which is preliminary data.</text>
</comment>
<reference evidence="3" key="1">
    <citation type="journal article" date="2022" name="bioRxiv">
        <title>Sequencing and chromosome-scale assembly of the giantPleurodeles waltlgenome.</title>
        <authorList>
            <person name="Brown T."/>
            <person name="Elewa A."/>
            <person name="Iarovenko S."/>
            <person name="Subramanian E."/>
            <person name="Araus A.J."/>
            <person name="Petzold A."/>
            <person name="Susuki M."/>
            <person name="Suzuki K.-i.T."/>
            <person name="Hayashi T."/>
            <person name="Toyoda A."/>
            <person name="Oliveira C."/>
            <person name="Osipova E."/>
            <person name="Leigh N.D."/>
            <person name="Simon A."/>
            <person name="Yun M.H."/>
        </authorList>
    </citation>
    <scope>NUCLEOTIDE SEQUENCE</scope>
    <source>
        <strain evidence="3">20211129_DDA</strain>
        <tissue evidence="3">Liver</tissue>
    </source>
</reference>
<feature type="region of interest" description="Disordered" evidence="1">
    <location>
        <begin position="112"/>
        <end position="144"/>
    </location>
</feature>